<name>A0A067MLR1_BOTB1</name>
<feature type="transmembrane region" description="Helical" evidence="8">
    <location>
        <begin position="549"/>
        <end position="572"/>
    </location>
</feature>
<dbReference type="EMBL" id="KL198048">
    <property type="protein sequence ID" value="KDQ12802.1"/>
    <property type="molecule type" value="Genomic_DNA"/>
</dbReference>
<feature type="transmembrane region" description="Helical" evidence="8">
    <location>
        <begin position="241"/>
        <end position="258"/>
    </location>
</feature>
<feature type="region of interest" description="Disordered" evidence="7">
    <location>
        <begin position="382"/>
        <end position="407"/>
    </location>
</feature>
<feature type="transmembrane region" description="Helical" evidence="8">
    <location>
        <begin position="304"/>
        <end position="325"/>
    </location>
</feature>
<dbReference type="InParanoid" id="A0A067MLR1"/>
<evidence type="ECO:0000256" key="2">
    <source>
        <dbReference type="ARBA" id="ARBA00008335"/>
    </source>
</evidence>
<proteinExistence type="inferred from homology"/>
<evidence type="ECO:0000256" key="4">
    <source>
        <dbReference type="ARBA" id="ARBA00022692"/>
    </source>
</evidence>
<evidence type="ECO:0000256" key="1">
    <source>
        <dbReference type="ARBA" id="ARBA00004127"/>
    </source>
</evidence>
<evidence type="ECO:0000256" key="7">
    <source>
        <dbReference type="SAM" id="MobiDB-lite"/>
    </source>
</evidence>
<dbReference type="PANTHER" id="PTHR23514">
    <property type="entry name" value="BYPASS OF STOP CODON PROTEIN 6"/>
    <property type="match status" value="1"/>
</dbReference>
<evidence type="ECO:0000259" key="9">
    <source>
        <dbReference type="PROSITE" id="PS50850"/>
    </source>
</evidence>
<dbReference type="GO" id="GO:0016020">
    <property type="term" value="C:membrane"/>
    <property type="evidence" value="ECO:0007669"/>
    <property type="project" value="TreeGrafter"/>
</dbReference>
<reference evidence="11" key="1">
    <citation type="journal article" date="2014" name="Proc. Natl. Acad. Sci. U.S.A.">
        <title>Extensive sampling of basidiomycete genomes demonstrates inadequacy of the white-rot/brown-rot paradigm for wood decay fungi.</title>
        <authorList>
            <person name="Riley R."/>
            <person name="Salamov A.A."/>
            <person name="Brown D.W."/>
            <person name="Nagy L.G."/>
            <person name="Floudas D."/>
            <person name="Held B.W."/>
            <person name="Levasseur A."/>
            <person name="Lombard V."/>
            <person name="Morin E."/>
            <person name="Otillar R."/>
            <person name="Lindquist E.A."/>
            <person name="Sun H."/>
            <person name="LaButti K.M."/>
            <person name="Schmutz J."/>
            <person name="Jabbour D."/>
            <person name="Luo H."/>
            <person name="Baker S.E."/>
            <person name="Pisabarro A.G."/>
            <person name="Walton J.D."/>
            <person name="Blanchette R.A."/>
            <person name="Henrissat B."/>
            <person name="Martin F."/>
            <person name="Cullen D."/>
            <person name="Hibbett D.S."/>
            <person name="Grigoriev I.V."/>
        </authorList>
    </citation>
    <scope>NUCLEOTIDE SEQUENCE [LARGE SCALE GENOMIC DNA]</scope>
    <source>
        <strain evidence="11">FD-172 SS1</strain>
    </source>
</reference>
<keyword evidence="6 8" id="KW-0472">Membrane</keyword>
<feature type="transmembrane region" description="Helical" evidence="8">
    <location>
        <begin position="264"/>
        <end position="283"/>
    </location>
</feature>
<keyword evidence="11" id="KW-1185">Reference proteome</keyword>
<accession>A0A067MLR1</accession>
<protein>
    <recommendedName>
        <fullName evidence="9">Major facilitator superfamily (MFS) profile domain-containing protein</fullName>
    </recommendedName>
</protein>
<keyword evidence="3" id="KW-0813">Transport</keyword>
<feature type="region of interest" description="Disordered" evidence="7">
    <location>
        <begin position="28"/>
        <end position="77"/>
    </location>
</feature>
<dbReference type="Pfam" id="PF07690">
    <property type="entry name" value="MFS_1"/>
    <property type="match status" value="1"/>
</dbReference>
<dbReference type="Proteomes" id="UP000027195">
    <property type="component" value="Unassembled WGS sequence"/>
</dbReference>
<evidence type="ECO:0000256" key="5">
    <source>
        <dbReference type="ARBA" id="ARBA00022989"/>
    </source>
</evidence>
<comment type="similarity">
    <text evidence="2">Belongs to the major facilitator superfamily.</text>
</comment>
<evidence type="ECO:0000256" key="8">
    <source>
        <dbReference type="SAM" id="Phobius"/>
    </source>
</evidence>
<organism evidence="10 11">
    <name type="scientific">Botryobasidium botryosum (strain FD-172 SS1)</name>
    <dbReference type="NCBI Taxonomy" id="930990"/>
    <lineage>
        <taxon>Eukaryota</taxon>
        <taxon>Fungi</taxon>
        <taxon>Dikarya</taxon>
        <taxon>Basidiomycota</taxon>
        <taxon>Agaricomycotina</taxon>
        <taxon>Agaricomycetes</taxon>
        <taxon>Cantharellales</taxon>
        <taxon>Botryobasidiaceae</taxon>
        <taxon>Botryobasidium</taxon>
    </lineage>
</organism>
<feature type="compositionally biased region" description="Basic and acidic residues" evidence="7">
    <location>
        <begin position="47"/>
        <end position="57"/>
    </location>
</feature>
<feature type="domain" description="Major facilitator superfamily (MFS) profile" evidence="9">
    <location>
        <begin position="422"/>
        <end position="606"/>
    </location>
</feature>
<feature type="compositionally biased region" description="Basic and acidic residues" evidence="7">
    <location>
        <begin position="384"/>
        <end position="395"/>
    </location>
</feature>
<keyword evidence="4 8" id="KW-0812">Transmembrane</keyword>
<dbReference type="InterPro" id="IPR020846">
    <property type="entry name" value="MFS_dom"/>
</dbReference>
<gene>
    <name evidence="10" type="ORF">BOTBODRAFT_410933</name>
</gene>
<dbReference type="PROSITE" id="PS50850">
    <property type="entry name" value="MFS"/>
    <property type="match status" value="1"/>
</dbReference>
<dbReference type="SUPFAM" id="SSF103473">
    <property type="entry name" value="MFS general substrate transporter"/>
    <property type="match status" value="1"/>
</dbReference>
<dbReference type="InterPro" id="IPR051788">
    <property type="entry name" value="MFS_Transporter"/>
</dbReference>
<feature type="transmembrane region" description="Helical" evidence="8">
    <location>
        <begin position="491"/>
        <end position="513"/>
    </location>
</feature>
<feature type="transmembrane region" description="Helical" evidence="8">
    <location>
        <begin position="172"/>
        <end position="202"/>
    </location>
</feature>
<feature type="transmembrane region" description="Helical" evidence="8">
    <location>
        <begin position="519"/>
        <end position="537"/>
    </location>
</feature>
<dbReference type="Gene3D" id="1.20.1250.20">
    <property type="entry name" value="MFS general substrate transporter like domains"/>
    <property type="match status" value="2"/>
</dbReference>
<dbReference type="AlphaFoldDB" id="A0A067MLR1"/>
<keyword evidence="5 8" id="KW-1133">Transmembrane helix</keyword>
<feature type="transmembrane region" description="Helical" evidence="8">
    <location>
        <begin position="458"/>
        <end position="479"/>
    </location>
</feature>
<sequence length="606" mass="65496">MAVETGTAILSGAHWEESTAYTYESASLPIPSALRDRRPSSNISPESRIRGHQESRQARPAVSQDENEKNNAVIGDDTIYPTPSISLPVQPRFEGTAELTPPPFLPITPGSELAREQYLEDSFPLAAPLIEPVPPERVKRRLCSAFAAFFCCGWGDGTPGTILPYIEHDLHLSYLTVSLLFVAACVGFFIGTIVIEPLVLFLGRFPLSSNRSHLIPYLLPLSRVSKSGTNAIGYSLSQGRFWVMVIAGLLQVAYFGIAVSKPPFAGLLVAFCLGGIATSMFMGQLNAYVACMPAPGRALGNLHGFYGIGACASPLVCQTLLAHGWKWNKFYWISFALGLSNLLLTVAVFPTTRGEFASDKGRAAAAANAQIDFHSDDVQIGGTSEKEADLEKAKESPPLSRHASTGAMPKSTMRMAVSLPYVWVFAIFLFIYTGTETSTGGWIVTFLLRDRGANPNTVGYVATGFWAGLALGRIISGYVSPYMGMRIEKHLVHVYILIAGIMQLLVWFIPSFIANSVCTAIVGLVLGPMFPTSLTLATKLLPQEVHMTALATMSSFASMGSALFPFLTGVLANAKGPYVLQPMLLGMFCVMGCLWFVFPVRIHASP</sequence>
<dbReference type="GO" id="GO:0012505">
    <property type="term" value="C:endomembrane system"/>
    <property type="evidence" value="ECO:0007669"/>
    <property type="project" value="UniProtKB-SubCell"/>
</dbReference>
<dbReference type="FunFam" id="1.20.1250.20:FF:000286">
    <property type="entry name" value="MFS efflux transporter"/>
    <property type="match status" value="1"/>
</dbReference>
<feature type="transmembrane region" description="Helical" evidence="8">
    <location>
        <begin position="578"/>
        <end position="598"/>
    </location>
</feature>
<feature type="transmembrane region" description="Helical" evidence="8">
    <location>
        <begin position="331"/>
        <end position="352"/>
    </location>
</feature>
<dbReference type="OrthoDB" id="413079at2759"/>
<evidence type="ECO:0000313" key="11">
    <source>
        <dbReference type="Proteomes" id="UP000027195"/>
    </source>
</evidence>
<comment type="subcellular location">
    <subcellularLocation>
        <location evidence="1">Endomembrane system</location>
        <topology evidence="1">Multi-pass membrane protein</topology>
    </subcellularLocation>
</comment>
<dbReference type="PANTHER" id="PTHR23514:SF3">
    <property type="entry name" value="BYPASS OF STOP CODON PROTEIN 6"/>
    <property type="match status" value="1"/>
</dbReference>
<evidence type="ECO:0000256" key="6">
    <source>
        <dbReference type="ARBA" id="ARBA00023136"/>
    </source>
</evidence>
<evidence type="ECO:0000256" key="3">
    <source>
        <dbReference type="ARBA" id="ARBA00022448"/>
    </source>
</evidence>
<evidence type="ECO:0000313" key="10">
    <source>
        <dbReference type="EMBL" id="KDQ12802.1"/>
    </source>
</evidence>
<dbReference type="InterPro" id="IPR011701">
    <property type="entry name" value="MFS"/>
</dbReference>
<dbReference type="GO" id="GO:0022857">
    <property type="term" value="F:transmembrane transporter activity"/>
    <property type="evidence" value="ECO:0007669"/>
    <property type="project" value="InterPro"/>
</dbReference>
<dbReference type="InterPro" id="IPR036259">
    <property type="entry name" value="MFS_trans_sf"/>
</dbReference>
<dbReference type="HOGENOM" id="CLU_021993_5_0_1"/>